<sequence length="845" mass="94494">MAERALYGFTRRSGTHSKTVPSPIGLTRVSRTALSGPGACRLECGGEGRGPSGAPLRTAGSSTPASILLVLLALMLLAAPGLRAREEEYLPLAFDLAEMDAKLSTRYYISERGEVPVSHLLIGGLSLKENFLEHEFDFKEEIVEYDDLSGLIYTYRAPSYIRLLRRSEREGPYFRYTTRPVAEERVDIRISTLDERVERLRERSLSSVIIEDIRYNLRREREEAAGRGLLSLDIPIPLPRQLERIIGSGDASNLTVQGRESITIGGQSSWCANCPLTEGRPRQQKFPDLEMEQRLTVNLHGNIGEKINVEIQHSSQGDMQSVNRVRLNYKGFDDEIVQLIEMGDTDLILSGAQLISYSGSAKGLFGVKGMAQIGPLDLTVIASKEEGETATGSFSAAGGQSTSFTIADYNFIQRQFFYFETPGESFTSPDPGFYTVRPVVGGEDGIEVYVSLRKSEWGTTGEAEYRISVYPDPENNGLQDTLTVAEGQQKDFTLFRMLREEEGDYQLIQDYSEEGTPVYLGLRLNRPLDSDRMLAVRYKAYDRITGQTFLVGDYDDRTTLDRVAELVCPRSDEFAPPASEPPYPSTWNMMMRNVYSLGSTNMEEGSLDIRIEDLSNRPNRDVHEESGISYIRLFGLDRYDRRGLPVKDDQVDDLPEIINLSYGYIMFPWYEAFNPTYEVMTALFDPPFIDLADSLEGEFDYETLVKDSLIYNDVMSETVKREGHHYDIVVEATSGQRTFQLSAYDIIQGSEAVAVDGVKLARGTDYTIDYTNGTVTLTGDILAEMTPDSRVSIDYQHKPLVGGGRNSLLGVGANLNLSTNSRLNATFIYNSVGARSTRPAWERSR</sequence>
<proteinExistence type="predicted"/>
<protein>
    <submittedName>
        <fullName evidence="1">Cell surface protein SprA</fullName>
    </submittedName>
</protein>
<reference evidence="1" key="1">
    <citation type="journal article" date="2020" name="mSystems">
        <title>Genome- and Community-Level Interaction Insights into Carbon Utilization and Element Cycling Functions of Hydrothermarchaeota in Hydrothermal Sediment.</title>
        <authorList>
            <person name="Zhou Z."/>
            <person name="Liu Y."/>
            <person name="Xu W."/>
            <person name="Pan J."/>
            <person name="Luo Z.H."/>
            <person name="Li M."/>
        </authorList>
    </citation>
    <scope>NUCLEOTIDE SEQUENCE [LARGE SCALE GENOMIC DNA]</scope>
    <source>
        <strain evidence="1">SpSt-1233</strain>
    </source>
</reference>
<dbReference type="AlphaFoldDB" id="A0A7V2F4F4"/>
<dbReference type="InterPro" id="IPR026377">
    <property type="entry name" value="Cell_surface_SprA"/>
</dbReference>
<name>A0A7V2F4F4_UNCEI</name>
<dbReference type="EMBL" id="DSEC01000608">
    <property type="protein sequence ID" value="HER44478.1"/>
    <property type="molecule type" value="Genomic_DNA"/>
</dbReference>
<gene>
    <name evidence="1" type="primary">sprA</name>
    <name evidence="1" type="ORF">ENO08_08470</name>
</gene>
<organism evidence="1">
    <name type="scientific">Eiseniibacteriota bacterium</name>
    <dbReference type="NCBI Taxonomy" id="2212470"/>
    <lineage>
        <taxon>Bacteria</taxon>
        <taxon>Candidatus Eiseniibacteriota</taxon>
    </lineage>
</organism>
<dbReference type="Proteomes" id="UP000886069">
    <property type="component" value="Unassembled WGS sequence"/>
</dbReference>
<evidence type="ECO:0000313" key="1">
    <source>
        <dbReference type="EMBL" id="HER44478.1"/>
    </source>
</evidence>
<dbReference type="NCBIfam" id="TIGR04189">
    <property type="entry name" value="surface_SprA"/>
    <property type="match status" value="1"/>
</dbReference>
<comment type="caution">
    <text evidence="1">The sequence shown here is derived from an EMBL/GenBank/DDBJ whole genome shotgun (WGS) entry which is preliminary data.</text>
</comment>
<accession>A0A7V2F4F4</accession>